<dbReference type="PROSITE" id="PS51257">
    <property type="entry name" value="PROKAR_LIPOPROTEIN"/>
    <property type="match status" value="1"/>
</dbReference>
<dbReference type="PANTHER" id="PTHR10791">
    <property type="entry name" value="RAG1-ACTIVATING PROTEIN 1"/>
    <property type="match status" value="1"/>
</dbReference>
<evidence type="ECO:0000256" key="1">
    <source>
        <dbReference type="ARBA" id="ARBA00004651"/>
    </source>
</evidence>
<gene>
    <name evidence="14" type="ORF">PINE0816_LOCUS16927</name>
</gene>
<evidence type="ECO:0000256" key="12">
    <source>
        <dbReference type="ARBA" id="ARBA00023136"/>
    </source>
</evidence>
<evidence type="ECO:0000256" key="5">
    <source>
        <dbReference type="ARBA" id="ARBA00022448"/>
    </source>
</evidence>
<organism evidence="14">
    <name type="scientific">Proboscia inermis</name>
    <dbReference type="NCBI Taxonomy" id="420281"/>
    <lineage>
        <taxon>Eukaryota</taxon>
        <taxon>Sar</taxon>
        <taxon>Stramenopiles</taxon>
        <taxon>Ochrophyta</taxon>
        <taxon>Bacillariophyta</taxon>
        <taxon>Coscinodiscophyceae</taxon>
        <taxon>Rhizosoleniophycidae</taxon>
        <taxon>Rhizosoleniales</taxon>
        <taxon>Rhizosoleniaceae</taxon>
        <taxon>Proboscia</taxon>
    </lineage>
</organism>
<evidence type="ECO:0000256" key="9">
    <source>
        <dbReference type="ARBA" id="ARBA00022737"/>
    </source>
</evidence>
<feature type="transmembrane region" description="Helical" evidence="13">
    <location>
        <begin position="138"/>
        <end position="156"/>
    </location>
</feature>
<proteinExistence type="inferred from homology"/>
<dbReference type="EMBL" id="HBEL01036147">
    <property type="protein sequence ID" value="CAD8420776.1"/>
    <property type="molecule type" value="Transcribed_RNA"/>
</dbReference>
<comment type="similarity">
    <text evidence="3">Belongs to the SWEET sugar transporter family.</text>
</comment>
<dbReference type="InterPro" id="IPR047664">
    <property type="entry name" value="SWEET"/>
</dbReference>
<reference evidence="14" key="1">
    <citation type="submission" date="2021-01" db="EMBL/GenBank/DDBJ databases">
        <authorList>
            <person name="Corre E."/>
            <person name="Pelletier E."/>
            <person name="Niang G."/>
            <person name="Scheremetjew M."/>
            <person name="Finn R."/>
            <person name="Kale V."/>
            <person name="Holt S."/>
            <person name="Cochrane G."/>
            <person name="Meng A."/>
            <person name="Brown T."/>
            <person name="Cohen L."/>
        </authorList>
    </citation>
    <scope>NUCLEOTIDE SEQUENCE</scope>
    <source>
        <strain evidence="14">CCAP1064/1</strain>
    </source>
</reference>
<protein>
    <recommendedName>
        <fullName evidence="4">Sugar transporter SWEET1</fullName>
    </recommendedName>
</protein>
<evidence type="ECO:0000313" key="14">
    <source>
        <dbReference type="EMBL" id="CAD8420776.1"/>
    </source>
</evidence>
<evidence type="ECO:0000256" key="11">
    <source>
        <dbReference type="ARBA" id="ARBA00023034"/>
    </source>
</evidence>
<keyword evidence="6" id="KW-1003">Cell membrane</keyword>
<feature type="transmembrane region" description="Helical" evidence="13">
    <location>
        <begin position="71"/>
        <end position="93"/>
    </location>
</feature>
<keyword evidence="11" id="KW-0333">Golgi apparatus</keyword>
<keyword evidence="12 13" id="KW-0472">Membrane</keyword>
<dbReference type="GO" id="GO:0000139">
    <property type="term" value="C:Golgi membrane"/>
    <property type="evidence" value="ECO:0007669"/>
    <property type="project" value="UniProtKB-SubCell"/>
</dbReference>
<sequence>MLGLLKSERKIWVTNVPGVILGCYYAYEYRKYCPRNAANLPGTFSQHVNAIFFIAIFTLLAAFGLSREAAASLVGMEGVVFCVLLFSSPLAAMRSVIQTKSAKSIPLPFTLVSILNCTLWSVVGVIEMNDIMVYAPNLLGLLASVAQLALITIYGTSKSSPAKYKEEGSVFLP</sequence>
<evidence type="ECO:0000256" key="4">
    <source>
        <dbReference type="ARBA" id="ARBA00021741"/>
    </source>
</evidence>
<feature type="transmembrane region" description="Helical" evidence="13">
    <location>
        <begin position="12"/>
        <end position="27"/>
    </location>
</feature>
<accession>A0A7S0CEY2</accession>
<dbReference type="InterPro" id="IPR004316">
    <property type="entry name" value="SWEET_rpt"/>
</dbReference>
<keyword evidence="8 13" id="KW-0812">Transmembrane</keyword>
<evidence type="ECO:0000256" key="2">
    <source>
        <dbReference type="ARBA" id="ARBA00004653"/>
    </source>
</evidence>
<evidence type="ECO:0000256" key="3">
    <source>
        <dbReference type="ARBA" id="ARBA00007809"/>
    </source>
</evidence>
<keyword evidence="9" id="KW-0677">Repeat</keyword>
<feature type="transmembrane region" description="Helical" evidence="13">
    <location>
        <begin position="105"/>
        <end position="126"/>
    </location>
</feature>
<keyword evidence="10 13" id="KW-1133">Transmembrane helix</keyword>
<evidence type="ECO:0000256" key="6">
    <source>
        <dbReference type="ARBA" id="ARBA00022475"/>
    </source>
</evidence>
<keyword evidence="7" id="KW-0762">Sugar transport</keyword>
<dbReference type="AlphaFoldDB" id="A0A7S0CEY2"/>
<dbReference type="Gene3D" id="1.20.1280.290">
    <property type="match status" value="1"/>
</dbReference>
<evidence type="ECO:0000256" key="7">
    <source>
        <dbReference type="ARBA" id="ARBA00022597"/>
    </source>
</evidence>
<evidence type="ECO:0000256" key="8">
    <source>
        <dbReference type="ARBA" id="ARBA00022692"/>
    </source>
</evidence>
<name>A0A7S0CEY2_9STRA</name>
<dbReference type="Pfam" id="PF03083">
    <property type="entry name" value="MtN3_slv"/>
    <property type="match status" value="1"/>
</dbReference>
<feature type="transmembrane region" description="Helical" evidence="13">
    <location>
        <begin position="48"/>
        <end position="65"/>
    </location>
</feature>
<dbReference type="FunFam" id="1.20.1280.290:FF:000004">
    <property type="entry name" value="Sugar transporter SWEET"/>
    <property type="match status" value="1"/>
</dbReference>
<dbReference type="GO" id="GO:0051119">
    <property type="term" value="F:sugar transmembrane transporter activity"/>
    <property type="evidence" value="ECO:0007669"/>
    <property type="project" value="InterPro"/>
</dbReference>
<dbReference type="PANTHER" id="PTHR10791:SF30">
    <property type="entry name" value="SUGAR TRANSPORTER SWEET1"/>
    <property type="match status" value="1"/>
</dbReference>
<comment type="subcellular location">
    <subcellularLocation>
        <location evidence="1">Cell membrane</location>
        <topology evidence="1">Multi-pass membrane protein</topology>
    </subcellularLocation>
    <subcellularLocation>
        <location evidence="2">Golgi apparatus membrane</location>
        <topology evidence="2">Multi-pass membrane protein</topology>
    </subcellularLocation>
</comment>
<evidence type="ECO:0000256" key="13">
    <source>
        <dbReference type="SAM" id="Phobius"/>
    </source>
</evidence>
<evidence type="ECO:0000256" key="10">
    <source>
        <dbReference type="ARBA" id="ARBA00022989"/>
    </source>
</evidence>
<dbReference type="GO" id="GO:0005886">
    <property type="term" value="C:plasma membrane"/>
    <property type="evidence" value="ECO:0007669"/>
    <property type="project" value="UniProtKB-SubCell"/>
</dbReference>
<keyword evidence="5" id="KW-0813">Transport</keyword>